<dbReference type="Pfam" id="PF00107">
    <property type="entry name" value="ADH_zinc_N"/>
    <property type="match status" value="1"/>
</dbReference>
<dbReference type="EMBL" id="JAZHXI010000012">
    <property type="protein sequence ID" value="KAL2065889.1"/>
    <property type="molecule type" value="Genomic_DNA"/>
</dbReference>
<feature type="domain" description="Enoyl reductase (ER)" evidence="1">
    <location>
        <begin position="22"/>
        <end position="340"/>
    </location>
</feature>
<sequence length="343" mass="36001">MWSPSPKPTTSLSLLLTRPSPSLPPVLSLETIPTPTTATLPAQHILISISHSAIHPSDLLNISGSFPLTTFPITPGRDFSGTVTSPPSHPLYNKNVFGTSGNTQGFTMPGSHAEWITVHEDAVVEIPTGLTFTQAATIGVPFSTAALILQKAGLEQTSTGFKEAAHDPKTIFILGASGSVGSAVSQLASAYGTRVLTGTRNASGDVNTVADPTLSTLQTLTDGKGVDVVVDTVGDAALTSAAVKQLGKGGRVVFIAAPRGEAKALEIEMLDFYRRGNEVIGVNSLSYGVEEMAALLKGLGPLFEEGKLKGPQEGTWTEVPFKEVLRGYEVAKERGKKVVLVMR</sequence>
<evidence type="ECO:0000313" key="3">
    <source>
        <dbReference type="Proteomes" id="UP001595075"/>
    </source>
</evidence>
<dbReference type="SUPFAM" id="SSF50129">
    <property type="entry name" value="GroES-like"/>
    <property type="match status" value="1"/>
</dbReference>
<evidence type="ECO:0000259" key="1">
    <source>
        <dbReference type="SMART" id="SM00829"/>
    </source>
</evidence>
<keyword evidence="3" id="KW-1185">Reference proteome</keyword>
<dbReference type="Gene3D" id="3.40.50.720">
    <property type="entry name" value="NAD(P)-binding Rossmann-like Domain"/>
    <property type="match status" value="1"/>
</dbReference>
<proteinExistence type="predicted"/>
<dbReference type="InterPro" id="IPR013154">
    <property type="entry name" value="ADH-like_N"/>
</dbReference>
<name>A0ABR4C7H8_9HELO</name>
<dbReference type="Gene3D" id="3.90.180.10">
    <property type="entry name" value="Medium-chain alcohol dehydrogenases, catalytic domain"/>
    <property type="match status" value="1"/>
</dbReference>
<gene>
    <name evidence="2" type="ORF">VTL71DRAFT_3559</name>
</gene>
<dbReference type="InterPro" id="IPR052585">
    <property type="entry name" value="Lipid_raft_assoc_Zn_ADH"/>
</dbReference>
<dbReference type="InterPro" id="IPR036291">
    <property type="entry name" value="NAD(P)-bd_dom_sf"/>
</dbReference>
<dbReference type="PANTHER" id="PTHR43482">
    <property type="entry name" value="PROTEIN AST1-RELATED"/>
    <property type="match status" value="1"/>
</dbReference>
<accession>A0ABR4C7H8</accession>
<dbReference type="InterPro" id="IPR020843">
    <property type="entry name" value="ER"/>
</dbReference>
<dbReference type="PANTHER" id="PTHR43482:SF1">
    <property type="entry name" value="PROTEIN AST1-RELATED"/>
    <property type="match status" value="1"/>
</dbReference>
<evidence type="ECO:0000313" key="2">
    <source>
        <dbReference type="EMBL" id="KAL2065889.1"/>
    </source>
</evidence>
<dbReference type="InterPro" id="IPR013149">
    <property type="entry name" value="ADH-like_C"/>
</dbReference>
<dbReference type="SUPFAM" id="SSF51735">
    <property type="entry name" value="NAD(P)-binding Rossmann-fold domains"/>
    <property type="match status" value="1"/>
</dbReference>
<dbReference type="Proteomes" id="UP001595075">
    <property type="component" value="Unassembled WGS sequence"/>
</dbReference>
<comment type="caution">
    <text evidence="2">The sequence shown here is derived from an EMBL/GenBank/DDBJ whole genome shotgun (WGS) entry which is preliminary data.</text>
</comment>
<reference evidence="2 3" key="1">
    <citation type="journal article" date="2024" name="Commun. Biol.">
        <title>Comparative genomic analysis of thermophilic fungi reveals convergent evolutionary adaptations and gene losses.</title>
        <authorList>
            <person name="Steindorff A.S."/>
            <person name="Aguilar-Pontes M.V."/>
            <person name="Robinson A.J."/>
            <person name="Andreopoulos B."/>
            <person name="LaButti K."/>
            <person name="Kuo A."/>
            <person name="Mondo S."/>
            <person name="Riley R."/>
            <person name="Otillar R."/>
            <person name="Haridas S."/>
            <person name="Lipzen A."/>
            <person name="Grimwood J."/>
            <person name="Schmutz J."/>
            <person name="Clum A."/>
            <person name="Reid I.D."/>
            <person name="Moisan M.C."/>
            <person name="Butler G."/>
            <person name="Nguyen T.T.M."/>
            <person name="Dewar K."/>
            <person name="Conant G."/>
            <person name="Drula E."/>
            <person name="Henrissat B."/>
            <person name="Hansel C."/>
            <person name="Singer S."/>
            <person name="Hutchinson M.I."/>
            <person name="de Vries R.P."/>
            <person name="Natvig D.O."/>
            <person name="Powell A.J."/>
            <person name="Tsang A."/>
            <person name="Grigoriev I.V."/>
        </authorList>
    </citation>
    <scope>NUCLEOTIDE SEQUENCE [LARGE SCALE GENOMIC DNA]</scope>
    <source>
        <strain evidence="2 3">CBS 494.80</strain>
    </source>
</reference>
<organism evidence="2 3">
    <name type="scientific">Oculimacula yallundae</name>
    <dbReference type="NCBI Taxonomy" id="86028"/>
    <lineage>
        <taxon>Eukaryota</taxon>
        <taxon>Fungi</taxon>
        <taxon>Dikarya</taxon>
        <taxon>Ascomycota</taxon>
        <taxon>Pezizomycotina</taxon>
        <taxon>Leotiomycetes</taxon>
        <taxon>Helotiales</taxon>
        <taxon>Ploettnerulaceae</taxon>
        <taxon>Oculimacula</taxon>
    </lineage>
</organism>
<dbReference type="SMART" id="SM00829">
    <property type="entry name" value="PKS_ER"/>
    <property type="match status" value="1"/>
</dbReference>
<protein>
    <recommendedName>
        <fullName evidence="1">Enoyl reductase (ER) domain-containing protein</fullName>
    </recommendedName>
</protein>
<dbReference type="InterPro" id="IPR011032">
    <property type="entry name" value="GroES-like_sf"/>
</dbReference>
<dbReference type="Pfam" id="PF08240">
    <property type="entry name" value="ADH_N"/>
    <property type="match status" value="1"/>
</dbReference>